<feature type="domain" description="Anti-sigma K factor RskA C-terminal" evidence="2">
    <location>
        <begin position="99"/>
        <end position="255"/>
    </location>
</feature>
<dbReference type="Pfam" id="PF10099">
    <property type="entry name" value="RskA_C"/>
    <property type="match status" value="1"/>
</dbReference>
<keyword evidence="4" id="KW-1185">Reference proteome</keyword>
<proteinExistence type="predicted"/>
<protein>
    <submittedName>
        <fullName evidence="3">Anti-sigma-K factor RskA</fullName>
    </submittedName>
</protein>
<organism evidence="3 4">
    <name type="scientific">Leeuwenhoekiella aequorea</name>
    <dbReference type="NCBI Taxonomy" id="283736"/>
    <lineage>
        <taxon>Bacteria</taxon>
        <taxon>Pseudomonadati</taxon>
        <taxon>Bacteroidota</taxon>
        <taxon>Flavobacteriia</taxon>
        <taxon>Flavobacteriales</taxon>
        <taxon>Flavobacteriaceae</taxon>
        <taxon>Leeuwenhoekiella</taxon>
    </lineage>
</organism>
<evidence type="ECO:0000313" key="4">
    <source>
        <dbReference type="Proteomes" id="UP000289238"/>
    </source>
</evidence>
<gene>
    <name evidence="3" type="ORF">DSM00_1367</name>
</gene>
<dbReference type="RefSeq" id="WP_128757256.1">
    <property type="nucleotide sequence ID" value="NZ_QOVM01000002.1"/>
</dbReference>
<dbReference type="GO" id="GO:0006417">
    <property type="term" value="P:regulation of translation"/>
    <property type="evidence" value="ECO:0007669"/>
    <property type="project" value="TreeGrafter"/>
</dbReference>
<dbReference type="InterPro" id="IPR018764">
    <property type="entry name" value="RskA_C"/>
</dbReference>
<dbReference type="OrthoDB" id="1420916at2"/>
<dbReference type="EMBL" id="QOVM01000002">
    <property type="protein sequence ID" value="RXG23751.1"/>
    <property type="molecule type" value="Genomic_DNA"/>
</dbReference>
<evidence type="ECO:0000256" key="1">
    <source>
        <dbReference type="SAM" id="Phobius"/>
    </source>
</evidence>
<comment type="caution">
    <text evidence="3">The sequence shown here is derived from an EMBL/GenBank/DDBJ whole genome shotgun (WGS) entry which is preliminary data.</text>
</comment>
<dbReference type="GO" id="GO:0005886">
    <property type="term" value="C:plasma membrane"/>
    <property type="evidence" value="ECO:0007669"/>
    <property type="project" value="InterPro"/>
</dbReference>
<name>A0A4Q0PB01_9FLAO</name>
<reference evidence="3 4" key="1">
    <citation type="submission" date="2018-07" db="EMBL/GenBank/DDBJ databases">
        <title>Leeuwenhoekiella genomics.</title>
        <authorList>
            <person name="Tahon G."/>
            <person name="Willems A."/>
        </authorList>
    </citation>
    <scope>NUCLEOTIDE SEQUENCE [LARGE SCALE GENOMIC DNA]</scope>
    <source>
        <strain evidence="3 4">LMG 22550</strain>
    </source>
</reference>
<dbReference type="PANTHER" id="PTHR37461">
    <property type="entry name" value="ANTI-SIGMA-K FACTOR RSKA"/>
    <property type="match status" value="1"/>
</dbReference>
<dbReference type="InterPro" id="IPR051474">
    <property type="entry name" value="Anti-sigma-K/W_factor"/>
</dbReference>
<dbReference type="AlphaFoldDB" id="A0A4Q0PB01"/>
<feature type="transmembrane region" description="Helical" evidence="1">
    <location>
        <begin position="92"/>
        <end position="112"/>
    </location>
</feature>
<keyword evidence="1" id="KW-0812">Transmembrane</keyword>
<keyword evidence="1" id="KW-0472">Membrane</keyword>
<dbReference type="GO" id="GO:0016989">
    <property type="term" value="F:sigma factor antagonist activity"/>
    <property type="evidence" value="ECO:0007669"/>
    <property type="project" value="TreeGrafter"/>
</dbReference>
<accession>A0A4Q0PB01</accession>
<sequence length="269" mass="29596">MNIQEYINSGILELYVYGALSPQESEEVSKVLKQYPEVETEVSEIEEALKSLASAAAPYNPEQMLAAIKAKLISHGGIVQMHPTPINKRARIISFISVAASLIFLVGIFVLLNRTNNLRQELRVVEAKNAIMQTKVDDSENSLNQAKTILAVIRDPKVTKVPLAGQQVAPDAYVNVFWDKENNKAYIDALGLPEPPQGMVYQVWSLKLDPLTPTSMGLLEDFSNNENKVFSFDNPNESQAFGITLEPAGGSETPTMDQLYTLGVVTNNA</sequence>
<evidence type="ECO:0000313" key="3">
    <source>
        <dbReference type="EMBL" id="RXG23751.1"/>
    </source>
</evidence>
<evidence type="ECO:0000259" key="2">
    <source>
        <dbReference type="Pfam" id="PF10099"/>
    </source>
</evidence>
<keyword evidence="1" id="KW-1133">Transmembrane helix</keyword>
<dbReference type="PANTHER" id="PTHR37461:SF1">
    <property type="entry name" value="ANTI-SIGMA-K FACTOR RSKA"/>
    <property type="match status" value="1"/>
</dbReference>
<dbReference type="Proteomes" id="UP000289238">
    <property type="component" value="Unassembled WGS sequence"/>
</dbReference>